<protein>
    <submittedName>
        <fullName evidence="1">Uncharacterized protein</fullName>
    </submittedName>
</protein>
<dbReference type="AlphaFoldDB" id="A0A6H1Z9M3"/>
<gene>
    <name evidence="4" type="ORF">MM415A00093_0011</name>
    <name evidence="2" type="ORF">MM415B00143_0019</name>
    <name evidence="1" type="ORF">TM448A00087_0092</name>
    <name evidence="3" type="ORF">TM448B00099_0076</name>
</gene>
<sequence>MLKGNLIQKYKTLPQAKAIPDILWDAQNMLDRIKILQEEIKSIREKFCWNIEPKVMAILRQNWNDDELDRAGFIEKYCKCFYTGAAVISSPIDTIETCRICGKIRKDK</sequence>
<evidence type="ECO:0000313" key="4">
    <source>
        <dbReference type="EMBL" id="QJI04518.1"/>
    </source>
</evidence>
<evidence type="ECO:0000313" key="1">
    <source>
        <dbReference type="EMBL" id="QJA44159.1"/>
    </source>
</evidence>
<dbReference type="EMBL" id="MT143973">
    <property type="protein sequence ID" value="QJA44159.1"/>
    <property type="molecule type" value="Genomic_DNA"/>
</dbReference>
<name>A0A6H1Z9M3_9ZZZZ</name>
<dbReference type="EMBL" id="MT141577">
    <property type="protein sequence ID" value="QJA67868.1"/>
    <property type="molecule type" value="Genomic_DNA"/>
</dbReference>
<reference evidence="1" key="1">
    <citation type="submission" date="2020-03" db="EMBL/GenBank/DDBJ databases">
        <title>The deep terrestrial virosphere.</title>
        <authorList>
            <person name="Holmfeldt K."/>
            <person name="Nilsson E."/>
            <person name="Simone D."/>
            <person name="Lopez-Fernandez M."/>
            <person name="Wu X."/>
            <person name="de Brujin I."/>
            <person name="Lundin D."/>
            <person name="Andersson A."/>
            <person name="Bertilsson S."/>
            <person name="Dopson M."/>
        </authorList>
    </citation>
    <scope>NUCLEOTIDE SEQUENCE</scope>
    <source>
        <strain evidence="4">MM415A00093</strain>
        <strain evidence="2">MM415B00143</strain>
        <strain evidence="1">TM448A00087</strain>
        <strain evidence="3">TM448B00099</strain>
    </source>
</reference>
<proteinExistence type="predicted"/>
<evidence type="ECO:0000313" key="3">
    <source>
        <dbReference type="EMBL" id="QJH93600.1"/>
    </source>
</evidence>
<evidence type="ECO:0000313" key="2">
    <source>
        <dbReference type="EMBL" id="QJA67868.1"/>
    </source>
</evidence>
<dbReference type="EMBL" id="MT144589">
    <property type="protein sequence ID" value="QJH93600.1"/>
    <property type="molecule type" value="Genomic_DNA"/>
</dbReference>
<organism evidence="1">
    <name type="scientific">viral metagenome</name>
    <dbReference type="NCBI Taxonomy" id="1070528"/>
    <lineage>
        <taxon>unclassified sequences</taxon>
        <taxon>metagenomes</taxon>
        <taxon>organismal metagenomes</taxon>
    </lineage>
</organism>
<dbReference type="EMBL" id="MT145187">
    <property type="protein sequence ID" value="QJI04518.1"/>
    <property type="molecule type" value="Genomic_DNA"/>
</dbReference>
<accession>A0A6H1Z9M3</accession>